<dbReference type="GeneID" id="111103878"/>
<keyword evidence="2" id="KW-1185">Reference proteome</keyword>
<evidence type="ECO:0000256" key="1">
    <source>
        <dbReference type="SAM" id="MobiDB-lite"/>
    </source>
</evidence>
<sequence>MTVLIHTAQPTKSHGSVVNVNHISHGRRVNLEGKSYCSPSVIRGGRHPRKSYTSEPVTISISSDEEEEPEKPTVPGSTATGSITTTNGSVTTAAGSVATATANVTMATRSVTPAAKQQNIPTSKGSDILTAEKDDIGQLLDSIPQTKRSASPVLQGSGMVKMEDEEGKPILVRKSMRRKSPTQLASSSASASAGTTFPQATTSTGDVSSVNFLADVVRIGSVPAVAIEPILVAEDSISFFLEFEETTEKFFIKPNELQQCMFCLENCPVIFLKTTVEFARKVRELLKLESKEGGLWFDPDDTALKHQFITFTMKGLGSLTFIKLNSILQKYPKPVGQSFPYIVKMTGEEALVYMRKVLEG</sequence>
<gene>
    <name evidence="3" type="primary">LOC111103878</name>
</gene>
<feature type="compositionally biased region" description="Polar residues" evidence="1">
    <location>
        <begin position="75"/>
        <end position="87"/>
    </location>
</feature>
<dbReference type="OrthoDB" id="442460at2759"/>
<dbReference type="KEGG" id="cvn:111103878"/>
<name>A0A8B8ANP6_CRAVI</name>
<feature type="region of interest" description="Disordered" evidence="1">
    <location>
        <begin position="40"/>
        <end position="87"/>
    </location>
</feature>
<reference evidence="3" key="1">
    <citation type="submission" date="2025-08" db="UniProtKB">
        <authorList>
            <consortium name="RefSeq"/>
        </authorList>
    </citation>
    <scope>IDENTIFICATION</scope>
    <source>
        <tissue evidence="3">Whole sample</tissue>
    </source>
</reference>
<organism evidence="2 3">
    <name type="scientific">Crassostrea virginica</name>
    <name type="common">Eastern oyster</name>
    <dbReference type="NCBI Taxonomy" id="6565"/>
    <lineage>
        <taxon>Eukaryota</taxon>
        <taxon>Metazoa</taxon>
        <taxon>Spiralia</taxon>
        <taxon>Lophotrochozoa</taxon>
        <taxon>Mollusca</taxon>
        <taxon>Bivalvia</taxon>
        <taxon>Autobranchia</taxon>
        <taxon>Pteriomorphia</taxon>
        <taxon>Ostreida</taxon>
        <taxon>Ostreoidea</taxon>
        <taxon>Ostreidae</taxon>
        <taxon>Crassostrea</taxon>
    </lineage>
</organism>
<accession>A0A8B8ANP6</accession>
<proteinExistence type="predicted"/>
<protein>
    <submittedName>
        <fullName evidence="3">Uncharacterized protein LOC111103878</fullName>
    </submittedName>
</protein>
<evidence type="ECO:0000313" key="3">
    <source>
        <dbReference type="RefSeq" id="XP_022293162.1"/>
    </source>
</evidence>
<feature type="compositionally biased region" description="Polar residues" evidence="1">
    <location>
        <begin position="51"/>
        <end position="62"/>
    </location>
</feature>
<dbReference type="AlphaFoldDB" id="A0A8B8ANP6"/>
<evidence type="ECO:0000313" key="2">
    <source>
        <dbReference type="Proteomes" id="UP000694844"/>
    </source>
</evidence>
<feature type="region of interest" description="Disordered" evidence="1">
    <location>
        <begin position="175"/>
        <end position="200"/>
    </location>
</feature>
<dbReference type="RefSeq" id="XP_022293162.1">
    <property type="nucleotide sequence ID" value="XM_022437454.1"/>
</dbReference>
<dbReference type="Proteomes" id="UP000694844">
    <property type="component" value="Chromosome 7"/>
</dbReference>